<keyword evidence="5 7" id="KW-1133">Transmembrane helix</keyword>
<keyword evidence="3" id="KW-1003">Cell membrane</keyword>
<reference evidence="9" key="1">
    <citation type="journal article" date="2019" name="Int. J. Syst. Evol. Microbiol.">
        <title>The Global Catalogue of Microorganisms (GCM) 10K type strain sequencing project: providing services to taxonomists for standard genome sequencing and annotation.</title>
        <authorList>
            <consortium name="The Broad Institute Genomics Platform"/>
            <consortium name="The Broad Institute Genome Sequencing Center for Infectious Disease"/>
            <person name="Wu L."/>
            <person name="Ma J."/>
        </authorList>
    </citation>
    <scope>NUCLEOTIDE SEQUENCE [LARGE SCALE GENOMIC DNA]</scope>
    <source>
        <strain evidence="9">KCTC 42662</strain>
    </source>
</reference>
<feature type="transmembrane region" description="Helical" evidence="7">
    <location>
        <begin position="115"/>
        <end position="133"/>
    </location>
</feature>
<sequence>MGFVKAAKSGVVWTFAQQFSVQAINFGVQIVLARLLMPSDFGLIAMITIFVAIGQSLSDSGMSTSLIRNSENSERDYGTVFITNLAISFIVYIIVYLVAPLAARFYDQPVLTELLRLYAVVFLITAFSAVQLAKFSKELKFKIQFTYQLPSTIIGTVTGILLAYQGYGVWSLVWLNIAQNFSFALILWLFHSWKPKFIFDKSLFSGHFNFGYKLTLSSLINTVYLNLYKIIIGKQFSATSVGFFTQADSLRQFPINQLSIVLNKVTFPLFASISNDTKKLRKAYVSAMRLVLSLSAAMMLMLIVIAKPLFLTVFGEKWLPSVPYFQILCVASIFLPIGTYNLNILKVKGRSDLFLKVEIIKKIIGVTSLVIAIPFGIKAMVWSLCITNIFFAYLNGFFSGKFIEYGVLNQLKSSFHVVLLAIIPAMVCYYLQLENFYTWYHSSWLEIILLCTTYVILYLPLIWFFNPELFKDLKTILKR</sequence>
<feature type="transmembrane region" description="Helical" evidence="7">
    <location>
        <begin position="41"/>
        <end position="58"/>
    </location>
</feature>
<accession>A0ABW5KLR9</accession>
<dbReference type="CDD" id="cd13127">
    <property type="entry name" value="MATE_tuaB_like"/>
    <property type="match status" value="1"/>
</dbReference>
<evidence type="ECO:0000256" key="6">
    <source>
        <dbReference type="ARBA" id="ARBA00023136"/>
    </source>
</evidence>
<name>A0ABW5KLR9_9SPHI</name>
<comment type="similarity">
    <text evidence="2">Belongs to the polysaccharide synthase family.</text>
</comment>
<feature type="transmembrane region" description="Helical" evidence="7">
    <location>
        <begin position="322"/>
        <end position="342"/>
    </location>
</feature>
<organism evidence="8 9">
    <name type="scientific">Sphingobacterium suaedae</name>
    <dbReference type="NCBI Taxonomy" id="1686402"/>
    <lineage>
        <taxon>Bacteria</taxon>
        <taxon>Pseudomonadati</taxon>
        <taxon>Bacteroidota</taxon>
        <taxon>Sphingobacteriia</taxon>
        <taxon>Sphingobacteriales</taxon>
        <taxon>Sphingobacteriaceae</taxon>
        <taxon>Sphingobacterium</taxon>
    </lineage>
</organism>
<dbReference type="PANTHER" id="PTHR30250">
    <property type="entry name" value="PST FAMILY PREDICTED COLANIC ACID TRANSPORTER"/>
    <property type="match status" value="1"/>
</dbReference>
<comment type="caution">
    <text evidence="8">The sequence shown here is derived from an EMBL/GenBank/DDBJ whole genome shotgun (WGS) entry which is preliminary data.</text>
</comment>
<dbReference type="PANTHER" id="PTHR30250:SF10">
    <property type="entry name" value="LIPOPOLYSACCHARIDE BIOSYNTHESIS PROTEIN WZXC"/>
    <property type="match status" value="1"/>
</dbReference>
<evidence type="ECO:0000256" key="4">
    <source>
        <dbReference type="ARBA" id="ARBA00022692"/>
    </source>
</evidence>
<feature type="transmembrane region" description="Helical" evidence="7">
    <location>
        <begin position="363"/>
        <end position="393"/>
    </location>
</feature>
<evidence type="ECO:0000256" key="3">
    <source>
        <dbReference type="ARBA" id="ARBA00022475"/>
    </source>
</evidence>
<feature type="transmembrane region" description="Helical" evidence="7">
    <location>
        <begin position="287"/>
        <end position="310"/>
    </location>
</feature>
<comment type="subcellular location">
    <subcellularLocation>
        <location evidence="1">Cell membrane</location>
        <topology evidence="1">Multi-pass membrane protein</topology>
    </subcellularLocation>
</comment>
<keyword evidence="4 7" id="KW-0812">Transmembrane</keyword>
<proteinExistence type="inferred from homology"/>
<protein>
    <submittedName>
        <fullName evidence="8">Lipopolysaccharide biosynthesis protein</fullName>
    </submittedName>
</protein>
<dbReference type="InterPro" id="IPR050833">
    <property type="entry name" value="Poly_Biosynth_Transport"/>
</dbReference>
<evidence type="ECO:0000256" key="5">
    <source>
        <dbReference type="ARBA" id="ARBA00022989"/>
    </source>
</evidence>
<evidence type="ECO:0000256" key="2">
    <source>
        <dbReference type="ARBA" id="ARBA00007430"/>
    </source>
</evidence>
<keyword evidence="9" id="KW-1185">Reference proteome</keyword>
<feature type="transmembrane region" description="Helical" evidence="7">
    <location>
        <begin position="413"/>
        <end position="431"/>
    </location>
</feature>
<keyword evidence="6 7" id="KW-0472">Membrane</keyword>
<feature type="transmembrane region" description="Helical" evidence="7">
    <location>
        <begin position="145"/>
        <end position="164"/>
    </location>
</feature>
<evidence type="ECO:0000256" key="1">
    <source>
        <dbReference type="ARBA" id="ARBA00004651"/>
    </source>
</evidence>
<dbReference type="RefSeq" id="WP_380905730.1">
    <property type="nucleotide sequence ID" value="NZ_JBHUEG010000012.1"/>
</dbReference>
<gene>
    <name evidence="8" type="ORF">ACFSR5_17325</name>
</gene>
<dbReference type="EMBL" id="JBHULR010000015">
    <property type="protein sequence ID" value="MFD2549413.1"/>
    <property type="molecule type" value="Genomic_DNA"/>
</dbReference>
<dbReference type="Proteomes" id="UP001597545">
    <property type="component" value="Unassembled WGS sequence"/>
</dbReference>
<feature type="transmembrane region" description="Helical" evidence="7">
    <location>
        <begin position="170"/>
        <end position="190"/>
    </location>
</feature>
<evidence type="ECO:0000313" key="9">
    <source>
        <dbReference type="Proteomes" id="UP001597545"/>
    </source>
</evidence>
<feature type="transmembrane region" description="Helical" evidence="7">
    <location>
        <begin position="443"/>
        <end position="465"/>
    </location>
</feature>
<feature type="transmembrane region" description="Helical" evidence="7">
    <location>
        <begin position="79"/>
        <end position="103"/>
    </location>
</feature>
<dbReference type="Pfam" id="PF13440">
    <property type="entry name" value="Polysacc_synt_3"/>
    <property type="match status" value="1"/>
</dbReference>
<evidence type="ECO:0000313" key="8">
    <source>
        <dbReference type="EMBL" id="MFD2549413.1"/>
    </source>
</evidence>
<evidence type="ECO:0000256" key="7">
    <source>
        <dbReference type="SAM" id="Phobius"/>
    </source>
</evidence>